<evidence type="ECO:0000313" key="4">
    <source>
        <dbReference type="Proteomes" id="UP001271780"/>
    </source>
</evidence>
<keyword evidence="4" id="KW-1185">Reference proteome</keyword>
<dbReference type="SUPFAM" id="SSF46894">
    <property type="entry name" value="C-terminal effector domain of the bipartite response regulators"/>
    <property type="match status" value="1"/>
</dbReference>
<name>A0ABU4XBG3_9HYPH</name>
<feature type="region of interest" description="Disordered" evidence="1">
    <location>
        <begin position="45"/>
        <end position="65"/>
    </location>
</feature>
<protein>
    <recommendedName>
        <fullName evidence="2">HTH luxR-type domain-containing protein</fullName>
    </recommendedName>
</protein>
<dbReference type="InterPro" id="IPR016032">
    <property type="entry name" value="Sig_transdc_resp-reg_C-effctor"/>
</dbReference>
<organism evidence="3 4">
    <name type="scientific">Mesorhizobium dulcispinae</name>
    <dbReference type="NCBI Taxonomy" id="3072316"/>
    <lineage>
        <taxon>Bacteria</taxon>
        <taxon>Pseudomonadati</taxon>
        <taxon>Pseudomonadota</taxon>
        <taxon>Alphaproteobacteria</taxon>
        <taxon>Hyphomicrobiales</taxon>
        <taxon>Phyllobacteriaceae</taxon>
        <taxon>Mesorhizobium</taxon>
    </lineage>
</organism>
<dbReference type="RefSeq" id="WP_320316379.1">
    <property type="nucleotide sequence ID" value="NZ_JAVIIX010000004.1"/>
</dbReference>
<dbReference type="Proteomes" id="UP001271780">
    <property type="component" value="Unassembled WGS sequence"/>
</dbReference>
<evidence type="ECO:0000313" key="3">
    <source>
        <dbReference type="EMBL" id="MDX8472135.1"/>
    </source>
</evidence>
<feature type="domain" description="HTH luxR-type" evidence="2">
    <location>
        <begin position="314"/>
        <end position="371"/>
    </location>
</feature>
<reference evidence="3 4" key="1">
    <citation type="submission" date="2023-08" db="EMBL/GenBank/DDBJ databases">
        <title>Implementing the SeqCode for naming new Mesorhizobium species isolated from Vachellia karroo root nodules.</title>
        <authorList>
            <person name="Van Lill M."/>
        </authorList>
    </citation>
    <scope>NUCLEOTIDE SEQUENCE [LARGE SCALE GENOMIC DNA]</scope>
    <source>
        <strain evidence="3 4">VK23A</strain>
    </source>
</reference>
<sequence>MAANRGIASAIEDCYGAAFEFGRWPQALQNLADTLGVTSCAIRTHDNTHPFRSDQRRRTRPTPDSLEHAEFTELWVENARDAPDPHPEREPRLQKPAPCFTVEDEISTPEERRLLPYYQEIARPGHRELWAAVVFPVKRRKWVLSMYRDATSGRPFEMSEADHFLRVAPDLTRIVSLAEKIWEVSLDPALAVLDQFNCAAALLDCRGCLTRCNEHADALFGAGLAIRHGHIHATDRESDSRLQRMIGTAVLSARDEAFQTDPAAITRNGSFWLLAEIVPMTSFVRDLFNGGDFLLCFTDLVSEKVPSERLLGQAFQLTAAEARLASSLANGDGIEAARARLAIGRETARSQLKAILAKTGTHRQAELTALLARLRTPSRH</sequence>
<dbReference type="SMART" id="SM00421">
    <property type="entry name" value="HTH_LUXR"/>
    <property type="match status" value="1"/>
</dbReference>
<comment type="caution">
    <text evidence="3">The sequence shown here is derived from an EMBL/GenBank/DDBJ whole genome shotgun (WGS) entry which is preliminary data.</text>
</comment>
<feature type="compositionally biased region" description="Basic and acidic residues" evidence="1">
    <location>
        <begin position="45"/>
        <end position="56"/>
    </location>
</feature>
<proteinExistence type="predicted"/>
<dbReference type="EMBL" id="JAVIIZ010000003">
    <property type="protein sequence ID" value="MDX8472135.1"/>
    <property type="molecule type" value="Genomic_DNA"/>
</dbReference>
<accession>A0ABU4XBG3</accession>
<dbReference type="InterPro" id="IPR000792">
    <property type="entry name" value="Tscrpt_reg_LuxR_C"/>
</dbReference>
<gene>
    <name evidence="3" type="ORF">RFM27_08645</name>
</gene>
<evidence type="ECO:0000259" key="2">
    <source>
        <dbReference type="SMART" id="SM00421"/>
    </source>
</evidence>
<evidence type="ECO:0000256" key="1">
    <source>
        <dbReference type="SAM" id="MobiDB-lite"/>
    </source>
</evidence>